<dbReference type="RefSeq" id="WP_237248201.1">
    <property type="nucleotide sequence ID" value="NZ_AP023423.1"/>
</dbReference>
<name>A0AAN1X993_9PROT</name>
<organism evidence="2 3">
    <name type="scientific">Sideroxyarcus emersonii</name>
    <dbReference type="NCBI Taxonomy" id="2764705"/>
    <lineage>
        <taxon>Bacteria</taxon>
        <taxon>Pseudomonadati</taxon>
        <taxon>Pseudomonadota</taxon>
        <taxon>Betaproteobacteria</taxon>
        <taxon>Nitrosomonadales</taxon>
        <taxon>Gallionellaceae</taxon>
        <taxon>Sideroxyarcus</taxon>
    </lineage>
</organism>
<sequence>MPSPAATPQPPYYAVIFTSVRTDGDNGYGEMAKHMVELAVEQPGFLGVESARQEIGITVSYWSSLEAIKTWQEHLDHRQAQRRAGDWYARFRVRICRVEREYGS</sequence>
<proteinExistence type="predicted"/>
<dbReference type="Pfam" id="PF03992">
    <property type="entry name" value="ABM"/>
    <property type="match status" value="1"/>
</dbReference>
<dbReference type="PANTHER" id="PTHR37811:SF2">
    <property type="entry name" value="ABM DOMAIN-CONTAINING PROTEIN"/>
    <property type="match status" value="1"/>
</dbReference>
<dbReference type="Proteomes" id="UP001320326">
    <property type="component" value="Chromosome"/>
</dbReference>
<dbReference type="AlphaFoldDB" id="A0AAN1X993"/>
<dbReference type="PANTHER" id="PTHR37811">
    <property type="entry name" value="BLL5343 PROTEIN"/>
    <property type="match status" value="1"/>
</dbReference>
<dbReference type="InterPro" id="IPR011008">
    <property type="entry name" value="Dimeric_a/b-barrel"/>
</dbReference>
<dbReference type="KEGG" id="seme:MIZ01_0834"/>
<evidence type="ECO:0000259" key="1">
    <source>
        <dbReference type="Pfam" id="PF03992"/>
    </source>
</evidence>
<protein>
    <recommendedName>
        <fullName evidence="1">ABM domain-containing protein</fullName>
    </recommendedName>
</protein>
<dbReference type="InterPro" id="IPR052936">
    <property type="entry name" value="Jasmonate_Hydroxylase-like"/>
</dbReference>
<dbReference type="EMBL" id="AP023423">
    <property type="protein sequence ID" value="BCK87064.1"/>
    <property type="molecule type" value="Genomic_DNA"/>
</dbReference>
<dbReference type="Gene3D" id="3.30.70.100">
    <property type="match status" value="1"/>
</dbReference>
<gene>
    <name evidence="2" type="ORF">MIZ01_0834</name>
</gene>
<evidence type="ECO:0000313" key="2">
    <source>
        <dbReference type="EMBL" id="BCK87064.1"/>
    </source>
</evidence>
<dbReference type="SUPFAM" id="SSF54909">
    <property type="entry name" value="Dimeric alpha+beta barrel"/>
    <property type="match status" value="1"/>
</dbReference>
<accession>A0AAN1X993</accession>
<feature type="domain" description="ABM" evidence="1">
    <location>
        <begin position="11"/>
        <end position="82"/>
    </location>
</feature>
<dbReference type="InterPro" id="IPR007138">
    <property type="entry name" value="ABM_dom"/>
</dbReference>
<reference evidence="2 3" key="1">
    <citation type="journal article" date="2022" name="Int. J. Syst. Evol. Microbiol.">
        <title>&lt;i&gt;Sideroxyarcus emersonii&lt;/i&gt; gen. nov. sp. nov., a neutrophilic, microaerobic iron- and thiosulfate-oxidizing bacterium isolated from iron-rich wetland sediment.</title>
        <authorList>
            <person name="Kato S."/>
            <person name="Itoh T."/>
            <person name="Iino T."/>
            <person name="Ohkuma M."/>
        </authorList>
    </citation>
    <scope>NUCLEOTIDE SEQUENCE [LARGE SCALE GENOMIC DNA]</scope>
    <source>
        <strain evidence="2 3">MIZ01</strain>
    </source>
</reference>
<evidence type="ECO:0000313" key="3">
    <source>
        <dbReference type="Proteomes" id="UP001320326"/>
    </source>
</evidence>
<keyword evidence="3" id="KW-1185">Reference proteome</keyword>